<sequence length="118" mass="12773">MVNLVGGFVNRDNLSVSGDIALQYINSINIDIAIISPSGFSLEEGFSSGNFNESKLKHAVTEKARKVVILLLSDKIGKTLPFTFCDLTSVSTIITDKPLPAEFTVKTEKLGIQVLVTE</sequence>
<feature type="domain" description="DeoR-like transcriptional repressor C-terminal sensor" evidence="1">
    <location>
        <begin position="2"/>
        <end position="97"/>
    </location>
</feature>
<accession>A0A645HH19</accession>
<evidence type="ECO:0000259" key="1">
    <source>
        <dbReference type="Pfam" id="PF00455"/>
    </source>
</evidence>
<gene>
    <name evidence="2" type="ORF">SDC9_185397</name>
</gene>
<dbReference type="InterPro" id="IPR050313">
    <property type="entry name" value="Carb_Metab_HTH_regulators"/>
</dbReference>
<dbReference type="PANTHER" id="PTHR30363">
    <property type="entry name" value="HTH-TYPE TRANSCRIPTIONAL REGULATOR SRLR-RELATED"/>
    <property type="match status" value="1"/>
</dbReference>
<name>A0A645HH19_9ZZZZ</name>
<organism evidence="2">
    <name type="scientific">bioreactor metagenome</name>
    <dbReference type="NCBI Taxonomy" id="1076179"/>
    <lineage>
        <taxon>unclassified sequences</taxon>
        <taxon>metagenomes</taxon>
        <taxon>ecological metagenomes</taxon>
    </lineage>
</organism>
<dbReference type="InterPro" id="IPR014036">
    <property type="entry name" value="DeoR-like_C"/>
</dbReference>
<dbReference type="InterPro" id="IPR037171">
    <property type="entry name" value="NagB/RpiA_transferase-like"/>
</dbReference>
<reference evidence="2" key="1">
    <citation type="submission" date="2019-08" db="EMBL/GenBank/DDBJ databases">
        <authorList>
            <person name="Kucharzyk K."/>
            <person name="Murdoch R.W."/>
            <person name="Higgins S."/>
            <person name="Loffler F."/>
        </authorList>
    </citation>
    <scope>NUCLEOTIDE SEQUENCE</scope>
</reference>
<dbReference type="SUPFAM" id="SSF100950">
    <property type="entry name" value="NagB/RpiA/CoA transferase-like"/>
    <property type="match status" value="1"/>
</dbReference>
<dbReference type="Pfam" id="PF00455">
    <property type="entry name" value="DeoRC"/>
    <property type="match status" value="1"/>
</dbReference>
<evidence type="ECO:0000313" key="2">
    <source>
        <dbReference type="EMBL" id="MPN37876.1"/>
    </source>
</evidence>
<dbReference type="AlphaFoldDB" id="A0A645HH19"/>
<dbReference type="SMART" id="SM01134">
    <property type="entry name" value="DeoRC"/>
    <property type="match status" value="1"/>
</dbReference>
<comment type="caution">
    <text evidence="2">The sequence shown here is derived from an EMBL/GenBank/DDBJ whole genome shotgun (WGS) entry which is preliminary data.</text>
</comment>
<protein>
    <recommendedName>
        <fullName evidence="1">DeoR-like transcriptional repressor C-terminal sensor domain-containing protein</fullName>
    </recommendedName>
</protein>
<proteinExistence type="predicted"/>
<dbReference type="PANTHER" id="PTHR30363:SF58">
    <property type="entry name" value="REGULATORY PROTEIN, DEOR FAMILY"/>
    <property type="match status" value="1"/>
</dbReference>
<dbReference type="EMBL" id="VSSQ01092775">
    <property type="protein sequence ID" value="MPN37876.1"/>
    <property type="molecule type" value="Genomic_DNA"/>
</dbReference>